<protein>
    <submittedName>
        <fullName evidence="1">Uncharacterized protein</fullName>
    </submittedName>
</protein>
<gene>
    <name evidence="1" type="ORF">M23134_06363</name>
</gene>
<organism evidence="1 2">
    <name type="scientific">Microscilla marina ATCC 23134</name>
    <dbReference type="NCBI Taxonomy" id="313606"/>
    <lineage>
        <taxon>Bacteria</taxon>
        <taxon>Pseudomonadati</taxon>
        <taxon>Bacteroidota</taxon>
        <taxon>Cytophagia</taxon>
        <taxon>Cytophagales</taxon>
        <taxon>Microscillaceae</taxon>
        <taxon>Microscilla</taxon>
    </lineage>
</organism>
<comment type="caution">
    <text evidence="1">The sequence shown here is derived from an EMBL/GenBank/DDBJ whole genome shotgun (WGS) entry which is preliminary data.</text>
</comment>
<keyword evidence="2" id="KW-1185">Reference proteome</keyword>
<dbReference type="EMBL" id="AAWS01000131">
    <property type="protein sequence ID" value="EAY23791.1"/>
    <property type="molecule type" value="Genomic_DNA"/>
</dbReference>
<dbReference type="AlphaFoldDB" id="A2A0Q0"/>
<evidence type="ECO:0000313" key="1">
    <source>
        <dbReference type="EMBL" id="EAY23791.1"/>
    </source>
</evidence>
<sequence length="70" mass="8092">MKKIFILISILFFYTYQTQALESSRQKRVDSLENVVKNASHDSSRIKALLHLVHENADSLDIALEHSLQH</sequence>
<reference evidence="1 2" key="1">
    <citation type="submission" date="2007-01" db="EMBL/GenBank/DDBJ databases">
        <authorList>
            <person name="Haygood M."/>
            <person name="Podell S."/>
            <person name="Anderson C."/>
            <person name="Hopkinson B."/>
            <person name="Roe K."/>
            <person name="Barbeau K."/>
            <person name="Gaasterland T."/>
            <person name="Ferriera S."/>
            <person name="Johnson J."/>
            <person name="Kravitz S."/>
            <person name="Beeson K."/>
            <person name="Sutton G."/>
            <person name="Rogers Y.-H."/>
            <person name="Friedman R."/>
            <person name="Frazier M."/>
            <person name="Venter J.C."/>
        </authorList>
    </citation>
    <scope>NUCLEOTIDE SEQUENCE [LARGE SCALE GENOMIC DNA]</scope>
    <source>
        <strain evidence="1 2">ATCC 23134</strain>
    </source>
</reference>
<accession>A2A0Q0</accession>
<proteinExistence type="predicted"/>
<evidence type="ECO:0000313" key="2">
    <source>
        <dbReference type="Proteomes" id="UP000004095"/>
    </source>
</evidence>
<name>A2A0Q0_MICM2</name>
<dbReference type="Proteomes" id="UP000004095">
    <property type="component" value="Unassembled WGS sequence"/>
</dbReference>
<dbReference type="RefSeq" id="WP_002706410.1">
    <property type="nucleotide sequence ID" value="NZ_AAWS01000131.1"/>
</dbReference>